<gene>
    <name evidence="1" type="ORF">SADUNF_Sadunf10G0105600</name>
</gene>
<proteinExistence type="predicted"/>
<comment type="caution">
    <text evidence="1">The sequence shown here is derived from an EMBL/GenBank/DDBJ whole genome shotgun (WGS) entry which is preliminary data.</text>
</comment>
<name>A0A835MPK4_9ROSI</name>
<evidence type="ECO:0000313" key="1">
    <source>
        <dbReference type="EMBL" id="KAF9674227.1"/>
    </source>
</evidence>
<dbReference type="OrthoDB" id="1470350at2759"/>
<sequence length="138" mass="15419">MPDGQEMFLAAWKQGRQTENDKHSVIAGDGQDDEENIENVMFWTGKENMSVKPTSTNSNSNACRLGIYMYSRVKVSMDHSCIVSEHKDGKGYAVASMVINETLRLYSPDVHIPRMVRGEVRSGKLILLANTESISHSL</sequence>
<dbReference type="EMBL" id="JADGMS010000010">
    <property type="protein sequence ID" value="KAF9674227.1"/>
    <property type="molecule type" value="Genomic_DNA"/>
</dbReference>
<reference evidence="1 2" key="1">
    <citation type="submission" date="2020-10" db="EMBL/GenBank/DDBJ databases">
        <title>Plant Genome Project.</title>
        <authorList>
            <person name="Zhang R.-G."/>
        </authorList>
    </citation>
    <scope>NUCLEOTIDE SEQUENCE [LARGE SCALE GENOMIC DNA]</scope>
    <source>
        <strain evidence="1">FAFU-HL-1</strain>
        <tissue evidence="1">Leaf</tissue>
    </source>
</reference>
<dbReference type="Proteomes" id="UP000657918">
    <property type="component" value="Unassembled WGS sequence"/>
</dbReference>
<accession>A0A835MPK4</accession>
<keyword evidence="2" id="KW-1185">Reference proteome</keyword>
<protein>
    <submittedName>
        <fullName evidence="1">Uncharacterized protein</fullName>
    </submittedName>
</protein>
<organism evidence="1 2">
    <name type="scientific">Salix dunnii</name>
    <dbReference type="NCBI Taxonomy" id="1413687"/>
    <lineage>
        <taxon>Eukaryota</taxon>
        <taxon>Viridiplantae</taxon>
        <taxon>Streptophyta</taxon>
        <taxon>Embryophyta</taxon>
        <taxon>Tracheophyta</taxon>
        <taxon>Spermatophyta</taxon>
        <taxon>Magnoliopsida</taxon>
        <taxon>eudicotyledons</taxon>
        <taxon>Gunneridae</taxon>
        <taxon>Pentapetalae</taxon>
        <taxon>rosids</taxon>
        <taxon>fabids</taxon>
        <taxon>Malpighiales</taxon>
        <taxon>Salicaceae</taxon>
        <taxon>Saliceae</taxon>
        <taxon>Salix</taxon>
    </lineage>
</organism>
<dbReference type="AlphaFoldDB" id="A0A835MPK4"/>
<evidence type="ECO:0000313" key="2">
    <source>
        <dbReference type="Proteomes" id="UP000657918"/>
    </source>
</evidence>